<dbReference type="Proteomes" id="UP000230431">
    <property type="component" value="Unassembled WGS sequence"/>
</dbReference>
<evidence type="ECO:0000256" key="1">
    <source>
        <dbReference type="SAM" id="Phobius"/>
    </source>
</evidence>
<evidence type="ECO:0000313" key="3">
    <source>
        <dbReference type="Proteomes" id="UP000230431"/>
    </source>
</evidence>
<keyword evidence="1" id="KW-0472">Membrane</keyword>
<keyword evidence="1" id="KW-1133">Transmembrane helix</keyword>
<gene>
    <name evidence="2" type="ORF">COV08_00080</name>
</gene>
<reference evidence="2 3" key="1">
    <citation type="submission" date="2017-09" db="EMBL/GenBank/DDBJ databases">
        <title>Depth-based differentiation of microbial function through sediment-hosted aquifers and enrichment of novel symbionts in the deep terrestrial subsurface.</title>
        <authorList>
            <person name="Probst A.J."/>
            <person name="Ladd B."/>
            <person name="Jarett J.K."/>
            <person name="Geller-Mcgrath D.E."/>
            <person name="Sieber C.M."/>
            <person name="Emerson J.B."/>
            <person name="Anantharaman K."/>
            <person name="Thomas B.C."/>
            <person name="Malmstrom R."/>
            <person name="Stieglmeier M."/>
            <person name="Klingl A."/>
            <person name="Woyke T."/>
            <person name="Ryan C.M."/>
            <person name="Banfield J.F."/>
        </authorList>
    </citation>
    <scope>NUCLEOTIDE SEQUENCE [LARGE SCALE GENOMIC DNA]</scope>
    <source>
        <strain evidence="2">CG10_big_fil_rev_8_21_14_0_10_49_38</strain>
    </source>
</reference>
<protein>
    <submittedName>
        <fullName evidence="2">Uncharacterized protein</fullName>
    </submittedName>
</protein>
<sequence>MKLAIVHDKKILFVFLTIIFLTIATIVFWRYPFGVKQYKTVALGMQAAQGAGTQTVWAPPYHIVPESNFYVYAIGDEPMCIGSDCGIGGYFIECLGGWLAGEKIITEEFDYGLRDTGVDVKKLKIITIADKEAKIVGIYPKARIRNLPYIMRKHRDLISIEVLKGCEDLLPRRW</sequence>
<proteinExistence type="predicted"/>
<comment type="caution">
    <text evidence="2">The sequence shown here is derived from an EMBL/GenBank/DDBJ whole genome shotgun (WGS) entry which is preliminary data.</text>
</comment>
<feature type="transmembrane region" description="Helical" evidence="1">
    <location>
        <begin position="12"/>
        <end position="31"/>
    </location>
</feature>
<accession>A0A2H0RIT8</accession>
<keyword evidence="1" id="KW-0812">Transmembrane</keyword>
<evidence type="ECO:0000313" key="2">
    <source>
        <dbReference type="EMBL" id="PIR46472.1"/>
    </source>
</evidence>
<dbReference type="AlphaFoldDB" id="A0A2H0RIT8"/>
<name>A0A2H0RIT8_9BACT</name>
<dbReference type="EMBL" id="PCYK01000001">
    <property type="protein sequence ID" value="PIR46472.1"/>
    <property type="molecule type" value="Genomic_DNA"/>
</dbReference>
<organism evidence="2 3">
    <name type="scientific">Candidatus Vogelbacteria bacterium CG10_big_fil_rev_8_21_14_0_10_49_38</name>
    <dbReference type="NCBI Taxonomy" id="1975043"/>
    <lineage>
        <taxon>Bacteria</taxon>
        <taxon>Candidatus Vogeliibacteriota</taxon>
    </lineage>
</organism>